<dbReference type="InterPro" id="IPR002347">
    <property type="entry name" value="SDR_fam"/>
</dbReference>
<keyword evidence="3" id="KW-0560">Oxidoreductase</keyword>
<dbReference type="AlphaFoldDB" id="A0AAW1DE82"/>
<dbReference type="Gene3D" id="3.40.50.720">
    <property type="entry name" value="NAD(P)-binding Rossmann-like Domain"/>
    <property type="match status" value="1"/>
</dbReference>
<dbReference type="PIRSF" id="PIRSF000126">
    <property type="entry name" value="11-beta-HSD1"/>
    <property type="match status" value="1"/>
</dbReference>
<evidence type="ECO:0000313" key="7">
    <source>
        <dbReference type="Proteomes" id="UP001461498"/>
    </source>
</evidence>
<comment type="caution">
    <text evidence="6">The sequence shown here is derived from an EMBL/GenBank/DDBJ whole genome shotgun (WGS) entry which is preliminary data.</text>
</comment>
<dbReference type="GO" id="GO:0005783">
    <property type="term" value="C:endoplasmic reticulum"/>
    <property type="evidence" value="ECO:0007669"/>
    <property type="project" value="TreeGrafter"/>
</dbReference>
<dbReference type="InterPro" id="IPR051019">
    <property type="entry name" value="VLCFA-Steroid_DH"/>
</dbReference>
<dbReference type="Proteomes" id="UP001461498">
    <property type="component" value="Unassembled WGS sequence"/>
</dbReference>
<keyword evidence="2" id="KW-0521">NADP</keyword>
<name>A0AAW1DE82_9HEMI</name>
<reference evidence="6 7" key="1">
    <citation type="submission" date="2022-12" db="EMBL/GenBank/DDBJ databases">
        <title>Chromosome-level genome assembly of true bugs.</title>
        <authorList>
            <person name="Ma L."/>
            <person name="Li H."/>
        </authorList>
    </citation>
    <scope>NUCLEOTIDE SEQUENCE [LARGE SCALE GENOMIC DNA]</scope>
    <source>
        <strain evidence="6">Lab_2022b</strain>
    </source>
</reference>
<dbReference type="PANTHER" id="PTHR43899">
    <property type="entry name" value="RH59310P"/>
    <property type="match status" value="1"/>
</dbReference>
<dbReference type="EMBL" id="JAPXFL010000003">
    <property type="protein sequence ID" value="KAK9509331.1"/>
    <property type="molecule type" value="Genomic_DNA"/>
</dbReference>
<sequence length="308" mass="34795">MLFTDNLFNFFYYIGLISFVYVVLKILVILWVTVDEHILTIFRKQDFTFYGQWAVITGSTDGIGKGFAKELASKGVDICLISRNEQKLQNTAKEIENTYGVKTKYIVADFTNPDIYKHIRENMAELDIGILVNNVGLINDRLEPFCDQTELATRDLINVNVMPVTMMTSLVLPSMTEKKRGLIINISSAVSELTLPYIAEYSASKAYVTKFGSCLTYELKKHNIKMTTFIAGMIQTRLLDKFSSSRKMVNKIFPWAISSVEKFVRNSLQIVTSDCSVSTGSFVFDIVLRFTSLLPVGLVSEIAIKSQK</sequence>
<proteinExistence type="inferred from homology"/>
<dbReference type="CDD" id="cd05356">
    <property type="entry name" value="17beta-HSD1_like_SDR_c"/>
    <property type="match status" value="1"/>
</dbReference>
<dbReference type="InterPro" id="IPR036291">
    <property type="entry name" value="NAD(P)-bd_dom_sf"/>
</dbReference>
<dbReference type="PRINTS" id="PR00081">
    <property type="entry name" value="GDHRDH"/>
</dbReference>
<protein>
    <submittedName>
        <fullName evidence="6">Uncharacterized protein</fullName>
    </submittedName>
</protein>
<keyword evidence="5" id="KW-0812">Transmembrane</keyword>
<feature type="transmembrane region" description="Helical" evidence="5">
    <location>
        <begin position="12"/>
        <end position="34"/>
    </location>
</feature>
<dbReference type="PRINTS" id="PR00080">
    <property type="entry name" value="SDRFAMILY"/>
</dbReference>
<gene>
    <name evidence="6" type="ORF">O3M35_006672</name>
</gene>
<comment type="similarity">
    <text evidence="1 4">Belongs to the short-chain dehydrogenases/reductases (SDR) family.</text>
</comment>
<evidence type="ECO:0000256" key="3">
    <source>
        <dbReference type="ARBA" id="ARBA00023002"/>
    </source>
</evidence>
<dbReference type="GO" id="GO:0016491">
    <property type="term" value="F:oxidoreductase activity"/>
    <property type="evidence" value="ECO:0007669"/>
    <property type="project" value="UniProtKB-KW"/>
</dbReference>
<keyword evidence="7" id="KW-1185">Reference proteome</keyword>
<evidence type="ECO:0000256" key="4">
    <source>
        <dbReference type="RuleBase" id="RU000363"/>
    </source>
</evidence>
<keyword evidence="5" id="KW-1133">Transmembrane helix</keyword>
<dbReference type="Pfam" id="PF00106">
    <property type="entry name" value="adh_short"/>
    <property type="match status" value="1"/>
</dbReference>
<evidence type="ECO:0000256" key="5">
    <source>
        <dbReference type="SAM" id="Phobius"/>
    </source>
</evidence>
<dbReference type="SUPFAM" id="SSF51735">
    <property type="entry name" value="NAD(P)-binding Rossmann-fold domains"/>
    <property type="match status" value="1"/>
</dbReference>
<dbReference type="FunFam" id="3.40.50.720:FF:000137">
    <property type="entry name" value="Hydroxysteroid (17-beta) dehydrogenase 3"/>
    <property type="match status" value="1"/>
</dbReference>
<accession>A0AAW1DE82</accession>
<evidence type="ECO:0000313" key="6">
    <source>
        <dbReference type="EMBL" id="KAK9509331.1"/>
    </source>
</evidence>
<dbReference type="PANTHER" id="PTHR43899:SF13">
    <property type="entry name" value="RH59310P"/>
    <property type="match status" value="1"/>
</dbReference>
<keyword evidence="5" id="KW-0472">Membrane</keyword>
<evidence type="ECO:0000256" key="1">
    <source>
        <dbReference type="ARBA" id="ARBA00006484"/>
    </source>
</evidence>
<evidence type="ECO:0000256" key="2">
    <source>
        <dbReference type="ARBA" id="ARBA00022857"/>
    </source>
</evidence>
<organism evidence="6 7">
    <name type="scientific">Rhynocoris fuscipes</name>
    <dbReference type="NCBI Taxonomy" id="488301"/>
    <lineage>
        <taxon>Eukaryota</taxon>
        <taxon>Metazoa</taxon>
        <taxon>Ecdysozoa</taxon>
        <taxon>Arthropoda</taxon>
        <taxon>Hexapoda</taxon>
        <taxon>Insecta</taxon>
        <taxon>Pterygota</taxon>
        <taxon>Neoptera</taxon>
        <taxon>Paraneoptera</taxon>
        <taxon>Hemiptera</taxon>
        <taxon>Heteroptera</taxon>
        <taxon>Panheteroptera</taxon>
        <taxon>Cimicomorpha</taxon>
        <taxon>Reduviidae</taxon>
        <taxon>Harpactorinae</taxon>
        <taxon>Harpactorini</taxon>
        <taxon>Rhynocoris</taxon>
    </lineage>
</organism>